<accession>A0A4Y2LDI2</accession>
<dbReference type="Pfam" id="PF25597">
    <property type="entry name" value="SH3_retrovirus"/>
    <property type="match status" value="1"/>
</dbReference>
<dbReference type="EMBL" id="BGPR01005716">
    <property type="protein sequence ID" value="GBN12775.1"/>
    <property type="molecule type" value="Genomic_DNA"/>
</dbReference>
<keyword evidence="4" id="KW-1185">Reference proteome</keyword>
<reference evidence="3 4" key="1">
    <citation type="journal article" date="2019" name="Sci. Rep.">
        <title>Orb-weaving spider Araneus ventricosus genome elucidates the spidroin gene catalogue.</title>
        <authorList>
            <person name="Kono N."/>
            <person name="Nakamura H."/>
            <person name="Ohtoshi R."/>
            <person name="Moran D.A.P."/>
            <person name="Shinohara A."/>
            <person name="Yoshida Y."/>
            <person name="Fujiwara M."/>
            <person name="Mori M."/>
            <person name="Tomita M."/>
            <person name="Arakawa K."/>
        </authorList>
    </citation>
    <scope>NUCLEOTIDE SEQUENCE [LARGE SCALE GENOMIC DNA]</scope>
</reference>
<gene>
    <name evidence="3" type="ORF">AVEN_237652_1</name>
</gene>
<evidence type="ECO:0000256" key="1">
    <source>
        <dbReference type="SAM" id="MobiDB-lite"/>
    </source>
</evidence>
<comment type="caution">
    <text evidence="3">The sequence shown here is derived from an EMBL/GenBank/DDBJ whole genome shotgun (WGS) entry which is preliminary data.</text>
</comment>
<feature type="compositionally biased region" description="Basic and acidic residues" evidence="1">
    <location>
        <begin position="73"/>
        <end position="89"/>
    </location>
</feature>
<feature type="region of interest" description="Disordered" evidence="1">
    <location>
        <begin position="73"/>
        <end position="98"/>
    </location>
</feature>
<evidence type="ECO:0000313" key="4">
    <source>
        <dbReference type="Proteomes" id="UP000499080"/>
    </source>
</evidence>
<dbReference type="OrthoDB" id="6347417at2759"/>
<dbReference type="Proteomes" id="UP000499080">
    <property type="component" value="Unassembled WGS sequence"/>
</dbReference>
<name>A0A4Y2LDI2_ARAVE</name>
<organism evidence="3 4">
    <name type="scientific">Araneus ventricosus</name>
    <name type="common">Orbweaver spider</name>
    <name type="synonym">Epeira ventricosa</name>
    <dbReference type="NCBI Taxonomy" id="182803"/>
    <lineage>
        <taxon>Eukaryota</taxon>
        <taxon>Metazoa</taxon>
        <taxon>Ecdysozoa</taxon>
        <taxon>Arthropoda</taxon>
        <taxon>Chelicerata</taxon>
        <taxon>Arachnida</taxon>
        <taxon>Araneae</taxon>
        <taxon>Araneomorphae</taxon>
        <taxon>Entelegynae</taxon>
        <taxon>Araneoidea</taxon>
        <taxon>Araneidae</taxon>
        <taxon>Araneus</taxon>
    </lineage>
</organism>
<protein>
    <recommendedName>
        <fullName evidence="2">Retroviral polymerase SH3-like domain-containing protein</fullName>
    </recommendedName>
</protein>
<evidence type="ECO:0000259" key="2">
    <source>
        <dbReference type="Pfam" id="PF25597"/>
    </source>
</evidence>
<dbReference type="InterPro" id="IPR057670">
    <property type="entry name" value="SH3_retrovirus"/>
</dbReference>
<evidence type="ECO:0000313" key="3">
    <source>
        <dbReference type="EMBL" id="GBN12775.1"/>
    </source>
</evidence>
<feature type="domain" description="Retroviral polymerase SH3-like" evidence="2">
    <location>
        <begin position="1"/>
        <end position="42"/>
    </location>
</feature>
<dbReference type="AlphaFoldDB" id="A0A4Y2LDI2"/>
<sequence length="142" mass="16208">MDNKATKAFLIGYDGDEKYRLWVQETNTVICSRDVRFNEKISTCGKTLVVTDREPFQIDLNFIEDLDDIRCDSEDGDTLPHHDESRADSSVDEGPQPFSQSEFNDLVRDLGLSNDGSELLGSRLKNKTLLTPGTSFSWYRHR</sequence>
<proteinExistence type="predicted"/>